<dbReference type="AlphaFoldDB" id="A0A915I418"/>
<dbReference type="Proteomes" id="UP000887565">
    <property type="component" value="Unplaced"/>
</dbReference>
<name>A0A915I418_ROMCU</name>
<evidence type="ECO:0000313" key="2">
    <source>
        <dbReference type="WBParaSite" id="nRc.2.0.1.t08580-RA"/>
    </source>
</evidence>
<accession>A0A915I418</accession>
<keyword evidence="1" id="KW-1185">Reference proteome</keyword>
<sequence>MICLSYPLKCKEMGQNKRPPDTIPLCRTKRAMLNDHCRCHPTKFGDYNRKWRGSPPTLQG</sequence>
<proteinExistence type="predicted"/>
<dbReference type="WBParaSite" id="nRc.2.0.1.t08580-RA">
    <property type="protein sequence ID" value="nRc.2.0.1.t08580-RA"/>
    <property type="gene ID" value="nRc.2.0.1.g08580"/>
</dbReference>
<evidence type="ECO:0000313" key="1">
    <source>
        <dbReference type="Proteomes" id="UP000887565"/>
    </source>
</evidence>
<reference evidence="2" key="1">
    <citation type="submission" date="2022-11" db="UniProtKB">
        <authorList>
            <consortium name="WormBaseParasite"/>
        </authorList>
    </citation>
    <scope>IDENTIFICATION</scope>
</reference>
<protein>
    <submittedName>
        <fullName evidence="2">Uncharacterized protein</fullName>
    </submittedName>
</protein>
<organism evidence="1 2">
    <name type="scientific">Romanomermis culicivorax</name>
    <name type="common">Nematode worm</name>
    <dbReference type="NCBI Taxonomy" id="13658"/>
    <lineage>
        <taxon>Eukaryota</taxon>
        <taxon>Metazoa</taxon>
        <taxon>Ecdysozoa</taxon>
        <taxon>Nematoda</taxon>
        <taxon>Enoplea</taxon>
        <taxon>Dorylaimia</taxon>
        <taxon>Mermithida</taxon>
        <taxon>Mermithoidea</taxon>
        <taxon>Mermithidae</taxon>
        <taxon>Romanomermis</taxon>
    </lineage>
</organism>